<gene>
    <name evidence="2" type="ORF">A3A97_02530</name>
</gene>
<sequence>MNDPSLLQWWVDELKSKGAKLLNWSELQALIASVPVPKITVKSCIVMTNRQKNRPPGMIFVLNPDKDVRDDLGNVLFVRKAGWGEPGGTKVENETMHESAKSEIKEEIDLDVAEPTDQDFICAIQTTPDHITVYFNVAPPKTGRLSVENDRMFTEYSVKEWRIVTFEELDELMKMKNVGQKPTLNDKHRNPVRIFYDDLAIAWLHKDAFLTKTT</sequence>
<dbReference type="PROSITE" id="PS51462">
    <property type="entry name" value="NUDIX"/>
    <property type="match status" value="1"/>
</dbReference>
<feature type="domain" description="Nudix hydrolase" evidence="1">
    <location>
        <begin position="52"/>
        <end position="188"/>
    </location>
</feature>
<dbReference type="Proteomes" id="UP000176951">
    <property type="component" value="Unassembled WGS sequence"/>
</dbReference>
<dbReference type="Pfam" id="PF00293">
    <property type="entry name" value="NUDIX"/>
    <property type="match status" value="1"/>
</dbReference>
<reference evidence="2 3" key="1">
    <citation type="journal article" date="2016" name="Nat. Commun.">
        <title>Thousands of microbial genomes shed light on interconnected biogeochemical processes in an aquifer system.</title>
        <authorList>
            <person name="Anantharaman K."/>
            <person name="Brown C.T."/>
            <person name="Hug L.A."/>
            <person name="Sharon I."/>
            <person name="Castelle C.J."/>
            <person name="Probst A.J."/>
            <person name="Thomas B.C."/>
            <person name="Singh A."/>
            <person name="Wilkins M.J."/>
            <person name="Karaoz U."/>
            <person name="Brodie E.L."/>
            <person name="Williams K.H."/>
            <person name="Hubbard S.S."/>
            <person name="Banfield J.F."/>
        </authorList>
    </citation>
    <scope>NUCLEOTIDE SEQUENCE [LARGE SCALE GENOMIC DNA]</scope>
</reference>
<dbReference type="InterPro" id="IPR000086">
    <property type="entry name" value="NUDIX_hydrolase_dom"/>
</dbReference>
<dbReference type="SUPFAM" id="SSF55811">
    <property type="entry name" value="Nudix"/>
    <property type="match status" value="1"/>
</dbReference>
<proteinExistence type="predicted"/>
<accession>A0A1G2PVG1</accession>
<evidence type="ECO:0000259" key="1">
    <source>
        <dbReference type="PROSITE" id="PS51462"/>
    </source>
</evidence>
<evidence type="ECO:0000313" key="3">
    <source>
        <dbReference type="Proteomes" id="UP000176951"/>
    </source>
</evidence>
<dbReference type="AlphaFoldDB" id="A0A1G2PVG1"/>
<dbReference type="Gene3D" id="3.90.79.10">
    <property type="entry name" value="Nucleoside Triphosphate Pyrophosphohydrolase"/>
    <property type="match status" value="1"/>
</dbReference>
<organism evidence="2 3">
    <name type="scientific">Candidatus Terrybacteria bacterium RIFCSPLOWO2_01_FULL_40_23</name>
    <dbReference type="NCBI Taxonomy" id="1802366"/>
    <lineage>
        <taxon>Bacteria</taxon>
        <taxon>Candidatus Terryibacteriota</taxon>
    </lineage>
</organism>
<protein>
    <recommendedName>
        <fullName evidence="1">Nudix hydrolase domain-containing protein</fullName>
    </recommendedName>
</protein>
<dbReference type="EMBL" id="MHSW01000011">
    <property type="protein sequence ID" value="OHA52310.1"/>
    <property type="molecule type" value="Genomic_DNA"/>
</dbReference>
<evidence type="ECO:0000313" key="2">
    <source>
        <dbReference type="EMBL" id="OHA52310.1"/>
    </source>
</evidence>
<name>A0A1G2PVG1_9BACT</name>
<dbReference type="InterPro" id="IPR015797">
    <property type="entry name" value="NUDIX_hydrolase-like_dom_sf"/>
</dbReference>
<comment type="caution">
    <text evidence="2">The sequence shown here is derived from an EMBL/GenBank/DDBJ whole genome shotgun (WGS) entry which is preliminary data.</text>
</comment>